<dbReference type="AlphaFoldDB" id="A0A7U2MKY3"/>
<proteinExistence type="predicted"/>
<dbReference type="Proteomes" id="UP000596276">
    <property type="component" value="Chromosome 3"/>
</dbReference>
<gene>
    <name evidence="1" type="ORF">F9C07_4681</name>
</gene>
<organism evidence="1 2">
    <name type="scientific">Aspergillus flavus (strain ATCC 200026 / FGSC A1120 / IAM 13836 / NRRL 3357 / JCM 12722 / SRRC 167)</name>
    <dbReference type="NCBI Taxonomy" id="332952"/>
    <lineage>
        <taxon>Eukaryota</taxon>
        <taxon>Fungi</taxon>
        <taxon>Dikarya</taxon>
        <taxon>Ascomycota</taxon>
        <taxon>Pezizomycotina</taxon>
        <taxon>Eurotiomycetes</taxon>
        <taxon>Eurotiomycetidae</taxon>
        <taxon>Eurotiales</taxon>
        <taxon>Aspergillaceae</taxon>
        <taxon>Aspergillus</taxon>
        <taxon>Aspergillus subgen. Circumdati</taxon>
    </lineage>
</organism>
<name>A0A7U2MKY3_ASPFN</name>
<protein>
    <submittedName>
        <fullName evidence="1">Uncharacterized protein</fullName>
    </submittedName>
</protein>
<dbReference type="EMBL" id="CP044620">
    <property type="protein sequence ID" value="QRD85652.1"/>
    <property type="molecule type" value="Genomic_DNA"/>
</dbReference>
<keyword evidence="2" id="KW-1185">Reference proteome</keyword>
<evidence type="ECO:0000313" key="2">
    <source>
        <dbReference type="Proteomes" id="UP000596276"/>
    </source>
</evidence>
<evidence type="ECO:0000313" key="1">
    <source>
        <dbReference type="EMBL" id="QRD85652.1"/>
    </source>
</evidence>
<accession>A0A7U2MKY3</accession>
<dbReference type="VEuPathDB" id="FungiDB:F9C07_4681"/>
<sequence>MYNPLTTGNHTISIYLPFHDKTSQKTLLSPHRLVNTFQCVFEADFPDSNQPRLCPSFGPFMQIFHWCEEKLGHESFDAPAFIGIRDGGIAGGHWLVSVKFSEGSSCRLNDGVLLAFRGAISSSSLFWFESPRLKDYCTRPRQFMESSLRIKVTC</sequence>
<reference evidence="2" key="1">
    <citation type="journal article" date="2021" name="G3 (Bethesda)">
        <title>Chromosome assembled and annotated genome sequence of Aspergillus flavus NRRL 3357.</title>
        <authorList>
            <person name="Skerker J.M."/>
            <person name="Pianalto K.M."/>
            <person name="Mondo S.J."/>
            <person name="Yang K."/>
            <person name="Arkin A.P."/>
            <person name="Keller N.P."/>
            <person name="Grigoriev I.V."/>
            <person name="Louise Glass N.L."/>
        </authorList>
    </citation>
    <scope>NUCLEOTIDE SEQUENCE [LARGE SCALE GENOMIC DNA]</scope>
    <source>
        <strain evidence="2">ATCC 200026 / FGSC A1120 / IAM 13836 / NRRL 3357 / JCM 12722 / SRRC 167</strain>
    </source>
</reference>